<dbReference type="Proteomes" id="UP000887574">
    <property type="component" value="Unplaced"/>
</dbReference>
<dbReference type="InterPro" id="IPR012295">
    <property type="entry name" value="TBP_dom_sf"/>
</dbReference>
<evidence type="ECO:0000256" key="1">
    <source>
        <dbReference type="ARBA" id="ARBA00005560"/>
    </source>
</evidence>
<organism evidence="4 5">
    <name type="scientific">Ditylenchus dipsaci</name>
    <dbReference type="NCBI Taxonomy" id="166011"/>
    <lineage>
        <taxon>Eukaryota</taxon>
        <taxon>Metazoa</taxon>
        <taxon>Ecdysozoa</taxon>
        <taxon>Nematoda</taxon>
        <taxon>Chromadorea</taxon>
        <taxon>Rhabditida</taxon>
        <taxon>Tylenchina</taxon>
        <taxon>Tylenchomorpha</taxon>
        <taxon>Sphaerularioidea</taxon>
        <taxon>Anguinidae</taxon>
        <taxon>Anguininae</taxon>
        <taxon>Ditylenchus</taxon>
    </lineage>
</organism>
<sequence length="72" mass="7924">MPTIQNIVSTCYFCQEINMKLLAIKLHGSVQTTKFSAIISKLEQPKTTALIFKTGKMVIAGAKSIIDAKRLP</sequence>
<reference evidence="5" key="1">
    <citation type="submission" date="2022-11" db="UniProtKB">
        <authorList>
            <consortium name="WormBaseParasite"/>
        </authorList>
    </citation>
    <scope>IDENTIFICATION</scope>
</reference>
<name>A0A915DT17_9BILA</name>
<dbReference type="InterPro" id="IPR000814">
    <property type="entry name" value="TBP"/>
</dbReference>
<keyword evidence="2" id="KW-0238">DNA-binding</keyword>
<evidence type="ECO:0000256" key="3">
    <source>
        <dbReference type="ARBA" id="ARBA00023163"/>
    </source>
</evidence>
<protein>
    <submittedName>
        <fullName evidence="5">TATA-box binding protein</fullName>
    </submittedName>
</protein>
<dbReference type="GO" id="GO:0003677">
    <property type="term" value="F:DNA binding"/>
    <property type="evidence" value="ECO:0007669"/>
    <property type="project" value="UniProtKB-KW"/>
</dbReference>
<keyword evidence="3" id="KW-0804">Transcription</keyword>
<proteinExistence type="inferred from homology"/>
<dbReference type="AlphaFoldDB" id="A0A915DT17"/>
<accession>A0A915DT17</accession>
<comment type="similarity">
    <text evidence="1">Belongs to the TBP family.</text>
</comment>
<dbReference type="PRINTS" id="PR00686">
    <property type="entry name" value="TIFACTORIID"/>
</dbReference>
<dbReference type="WBParaSite" id="jg22857">
    <property type="protein sequence ID" value="jg22857"/>
    <property type="gene ID" value="jg22857"/>
</dbReference>
<dbReference type="Pfam" id="PF00352">
    <property type="entry name" value="TBP"/>
    <property type="match status" value="1"/>
</dbReference>
<keyword evidence="4" id="KW-1185">Reference proteome</keyword>
<dbReference type="SUPFAM" id="SSF55945">
    <property type="entry name" value="TATA-box binding protein-like"/>
    <property type="match status" value="1"/>
</dbReference>
<dbReference type="Gene3D" id="3.30.310.10">
    <property type="entry name" value="TATA-Binding Protein"/>
    <property type="match status" value="1"/>
</dbReference>
<evidence type="ECO:0000256" key="2">
    <source>
        <dbReference type="ARBA" id="ARBA00023125"/>
    </source>
</evidence>
<dbReference type="PANTHER" id="PTHR10126">
    <property type="entry name" value="TATA-BOX BINDING PROTEIN"/>
    <property type="match status" value="1"/>
</dbReference>
<dbReference type="GO" id="GO:0006352">
    <property type="term" value="P:DNA-templated transcription initiation"/>
    <property type="evidence" value="ECO:0007669"/>
    <property type="project" value="InterPro"/>
</dbReference>
<evidence type="ECO:0000313" key="5">
    <source>
        <dbReference type="WBParaSite" id="jg22857"/>
    </source>
</evidence>
<evidence type="ECO:0000313" key="4">
    <source>
        <dbReference type="Proteomes" id="UP000887574"/>
    </source>
</evidence>